<dbReference type="EMBL" id="VNHT01000008">
    <property type="protein sequence ID" value="TYP91608.1"/>
    <property type="molecule type" value="Genomic_DNA"/>
</dbReference>
<dbReference type="AlphaFoldDB" id="A0A5D3YFF1"/>
<protein>
    <submittedName>
        <fullName evidence="1">Uncharacterized protein</fullName>
    </submittedName>
</protein>
<dbReference type="Proteomes" id="UP000324176">
    <property type="component" value="Unassembled WGS sequence"/>
</dbReference>
<name>A0A5D3YFF1_9PROT</name>
<evidence type="ECO:0000313" key="2">
    <source>
        <dbReference type="Proteomes" id="UP000324176"/>
    </source>
</evidence>
<evidence type="ECO:0000313" key="1">
    <source>
        <dbReference type="EMBL" id="TYP91608.1"/>
    </source>
</evidence>
<organism evidence="1 2">
    <name type="scientific">Nitrosomonas communis</name>
    <dbReference type="NCBI Taxonomy" id="44574"/>
    <lineage>
        <taxon>Bacteria</taxon>
        <taxon>Pseudomonadati</taxon>
        <taxon>Pseudomonadota</taxon>
        <taxon>Betaproteobacteria</taxon>
        <taxon>Nitrosomonadales</taxon>
        <taxon>Nitrosomonadaceae</taxon>
        <taxon>Nitrosomonas</taxon>
    </lineage>
</organism>
<accession>A0A5D3YFF1</accession>
<proteinExistence type="predicted"/>
<comment type="caution">
    <text evidence="1">The sequence shown here is derived from an EMBL/GenBank/DDBJ whole genome shotgun (WGS) entry which is preliminary data.</text>
</comment>
<sequence>MDKVLVSCVIGCKLARSQYSSNLELEGAWLGYGYPLLE</sequence>
<reference evidence="1 2" key="1">
    <citation type="submission" date="2019-07" db="EMBL/GenBank/DDBJ databases">
        <title>Active sludge and wastewater microbial communities from Klosterneuburg, Austria.</title>
        <authorList>
            <person name="Wagner M."/>
        </authorList>
    </citation>
    <scope>NUCLEOTIDE SEQUENCE [LARGE SCALE GENOMIC DNA]</scope>
    <source>
        <strain evidence="1 2">Nm2</strain>
    </source>
</reference>
<gene>
    <name evidence="1" type="ORF">BCL69_100836</name>
</gene>